<keyword evidence="5" id="KW-1185">Reference proteome</keyword>
<dbReference type="AlphaFoldDB" id="A0A242A5Z6"/>
<dbReference type="GO" id="GO:0030420">
    <property type="term" value="P:establishment of competence for transformation"/>
    <property type="evidence" value="ECO:0007669"/>
    <property type="project" value="UniProtKB-KW"/>
</dbReference>
<organism evidence="4 5">
    <name type="scientific">Candidatus Enterococcus testudinis</name>
    <dbReference type="NCBI Taxonomy" id="1834191"/>
    <lineage>
        <taxon>Bacteria</taxon>
        <taxon>Bacillati</taxon>
        <taxon>Bacillota</taxon>
        <taxon>Bacilli</taxon>
        <taxon>Lactobacillales</taxon>
        <taxon>Enterococcaceae</taxon>
        <taxon>Enterococcus</taxon>
    </lineage>
</organism>
<dbReference type="GO" id="GO:0009986">
    <property type="term" value="C:cell surface"/>
    <property type="evidence" value="ECO:0007669"/>
    <property type="project" value="UniProtKB-SubCell"/>
</dbReference>
<keyword evidence="3" id="KW-1133">Transmembrane helix</keyword>
<dbReference type="Proteomes" id="UP000195043">
    <property type="component" value="Unassembled WGS sequence"/>
</dbReference>
<evidence type="ECO:0000313" key="5">
    <source>
        <dbReference type="Proteomes" id="UP000195043"/>
    </source>
</evidence>
<keyword evidence="3" id="KW-0472">Membrane</keyword>
<keyword evidence="3" id="KW-0812">Transmembrane</keyword>
<dbReference type="OrthoDB" id="2179181at2"/>
<evidence type="ECO:0000256" key="1">
    <source>
        <dbReference type="ARBA" id="ARBA00004241"/>
    </source>
</evidence>
<evidence type="ECO:0000256" key="3">
    <source>
        <dbReference type="SAM" id="Phobius"/>
    </source>
</evidence>
<accession>A0A242A5Z6</accession>
<keyword evidence="2" id="KW-0178">Competence</keyword>
<evidence type="ECO:0000256" key="2">
    <source>
        <dbReference type="ARBA" id="ARBA00023287"/>
    </source>
</evidence>
<protein>
    <recommendedName>
        <fullName evidence="6">Prepilin-type N-terminal cleavage/methylation domain-containing protein</fullName>
    </recommendedName>
</protein>
<name>A0A242A5Z6_9ENTE</name>
<sequence>MKTYIADEKGISTVELLGAVLIFGIVIAMFSSTLHLIVQASTLQGRIVRYQQMANEIVAQTEGIAKTNGIYEQAGYLGKFDSLNFHEEHILKVIPEGASGENMTDQGSSRLMLTDINDTTNSRGRYYDTKDSNIKLKLIQQKNENEVTRTQYYTANYRDTFTIQTKVLLIFYTGDINFSDYYDYSTGWWQLADLLADYQEQAIYHREFSIQYRDDEKARGGVPGDGRW</sequence>
<evidence type="ECO:0000313" key="4">
    <source>
        <dbReference type="EMBL" id="OTN76033.1"/>
    </source>
</evidence>
<dbReference type="RefSeq" id="WP_086274032.1">
    <property type="nucleotide sequence ID" value="NZ_NGKU01000001.1"/>
</dbReference>
<comment type="caution">
    <text evidence="4">The sequence shown here is derived from an EMBL/GenBank/DDBJ whole genome shotgun (WGS) entry which is preliminary data.</text>
</comment>
<dbReference type="PROSITE" id="PS00409">
    <property type="entry name" value="PROKAR_NTER_METHYL"/>
    <property type="match status" value="1"/>
</dbReference>
<evidence type="ECO:0008006" key="6">
    <source>
        <dbReference type="Google" id="ProtNLM"/>
    </source>
</evidence>
<dbReference type="STRING" id="1834191.A5886_001109"/>
<feature type="transmembrane region" description="Helical" evidence="3">
    <location>
        <begin position="16"/>
        <end position="38"/>
    </location>
</feature>
<reference evidence="4 5" key="1">
    <citation type="submission" date="2017-05" db="EMBL/GenBank/DDBJ databases">
        <title>The Genome Sequence of Enterococcus sp. 8G7_MSG3316.</title>
        <authorList>
            <consortium name="The Broad Institute Genomics Platform"/>
            <consortium name="The Broad Institute Genomic Center for Infectious Diseases"/>
            <person name="Earl A."/>
            <person name="Manson A."/>
            <person name="Schwartman J."/>
            <person name="Gilmore M."/>
            <person name="Abouelleil A."/>
            <person name="Cao P."/>
            <person name="Chapman S."/>
            <person name="Cusick C."/>
            <person name="Shea T."/>
            <person name="Young S."/>
            <person name="Neafsey D."/>
            <person name="Nusbaum C."/>
            <person name="Birren B."/>
        </authorList>
    </citation>
    <scope>NUCLEOTIDE SEQUENCE [LARGE SCALE GENOMIC DNA]</scope>
    <source>
        <strain evidence="4 5">8G7_MSG3316</strain>
    </source>
</reference>
<dbReference type="InterPro" id="IPR012902">
    <property type="entry name" value="N_methyl_site"/>
</dbReference>
<gene>
    <name evidence="4" type="ORF">A5886_001109</name>
</gene>
<proteinExistence type="predicted"/>
<dbReference type="EMBL" id="NGKU01000001">
    <property type="protein sequence ID" value="OTN76033.1"/>
    <property type="molecule type" value="Genomic_DNA"/>
</dbReference>
<comment type="subcellular location">
    <subcellularLocation>
        <location evidence="1">Cell surface</location>
    </subcellularLocation>
</comment>